<dbReference type="InterPro" id="IPR032364">
    <property type="entry name" value="GramPos_pilinD1_N"/>
</dbReference>
<keyword evidence="2" id="KW-1133">Transmembrane helix</keyword>
<evidence type="ECO:0000256" key="2">
    <source>
        <dbReference type="SAM" id="Phobius"/>
    </source>
</evidence>
<dbReference type="Gene3D" id="2.60.40.740">
    <property type="match status" value="1"/>
</dbReference>
<dbReference type="Pfam" id="PF20623">
    <property type="entry name" value="Sgo0707_N2"/>
    <property type="match status" value="1"/>
</dbReference>
<name>A0A1Q2CRB1_9ACTN</name>
<feature type="signal peptide" evidence="3">
    <location>
        <begin position="1"/>
        <end position="33"/>
    </location>
</feature>
<evidence type="ECO:0000313" key="8">
    <source>
        <dbReference type="Proteomes" id="UP000188145"/>
    </source>
</evidence>
<dbReference type="InterPro" id="IPR046473">
    <property type="entry name" value="Sgo0707-like_N2"/>
</dbReference>
<organism evidence="7 8">
    <name type="scientific">Tessaracoccus aquimaris</name>
    <dbReference type="NCBI Taxonomy" id="1332264"/>
    <lineage>
        <taxon>Bacteria</taxon>
        <taxon>Bacillati</taxon>
        <taxon>Actinomycetota</taxon>
        <taxon>Actinomycetes</taxon>
        <taxon>Propionibacteriales</taxon>
        <taxon>Propionibacteriaceae</taxon>
        <taxon>Tessaracoccus</taxon>
    </lineage>
</organism>
<dbReference type="Gene3D" id="2.60.40.10">
    <property type="entry name" value="Immunoglobulins"/>
    <property type="match status" value="2"/>
</dbReference>
<dbReference type="STRING" id="1332264.BW730_14680"/>
<feature type="transmembrane region" description="Helical" evidence="2">
    <location>
        <begin position="445"/>
        <end position="470"/>
    </location>
</feature>
<evidence type="ECO:0000259" key="5">
    <source>
        <dbReference type="Pfam" id="PF17802"/>
    </source>
</evidence>
<keyword evidence="2" id="KW-0812">Transmembrane</keyword>
<feature type="domain" description="SpaA-like prealbumin fold" evidence="5">
    <location>
        <begin position="327"/>
        <end position="420"/>
    </location>
</feature>
<proteinExistence type="predicted"/>
<reference evidence="8" key="1">
    <citation type="submission" date="2017-02" db="EMBL/GenBank/DDBJ databases">
        <title>Tessaracoccus aquaemaris sp. nov., isolated from the intestine of a Korean rockfish, Sebastes schlegelii, in a marine aquaculture pond.</title>
        <authorList>
            <person name="Tak E.J."/>
            <person name="Bae J.-W."/>
        </authorList>
    </citation>
    <scope>NUCLEOTIDE SEQUENCE [LARGE SCALE GENOMIC DNA]</scope>
    <source>
        <strain evidence="8">NSG39</strain>
    </source>
</reference>
<feature type="domain" description="Sgo0707-like N2" evidence="6">
    <location>
        <begin position="188"/>
        <end position="311"/>
    </location>
</feature>
<dbReference type="EMBL" id="CP019606">
    <property type="protein sequence ID" value="AQP48560.1"/>
    <property type="molecule type" value="Genomic_DNA"/>
</dbReference>
<dbReference type="NCBIfam" id="NF033902">
    <property type="entry name" value="iso_D2_wall_anc"/>
    <property type="match status" value="1"/>
</dbReference>
<dbReference type="InterPro" id="IPR048052">
    <property type="entry name" value="FM1-like"/>
</dbReference>
<dbReference type="Proteomes" id="UP000188145">
    <property type="component" value="Chromosome"/>
</dbReference>
<dbReference type="OrthoDB" id="3199332at2"/>
<evidence type="ECO:0000313" key="7">
    <source>
        <dbReference type="EMBL" id="AQP48560.1"/>
    </source>
</evidence>
<dbReference type="AlphaFoldDB" id="A0A1Q2CRB1"/>
<keyword evidence="8" id="KW-1185">Reference proteome</keyword>
<dbReference type="KEGG" id="tes:BW730_14680"/>
<dbReference type="Pfam" id="PF16555">
    <property type="entry name" value="GramPos_pilinD1"/>
    <property type="match status" value="1"/>
</dbReference>
<feature type="chain" id="PRO_5010365078" evidence="3">
    <location>
        <begin position="34"/>
        <end position="477"/>
    </location>
</feature>
<gene>
    <name evidence="7" type="ORF">BW730_14680</name>
</gene>
<dbReference type="RefSeq" id="WP_158522685.1">
    <property type="nucleotide sequence ID" value="NZ_CP019606.1"/>
</dbReference>
<accession>A0A1Q2CRB1</accession>
<evidence type="ECO:0000259" key="6">
    <source>
        <dbReference type="Pfam" id="PF20623"/>
    </source>
</evidence>
<dbReference type="InterPro" id="IPR041033">
    <property type="entry name" value="SpaA_PFL_dom_1"/>
</dbReference>
<dbReference type="InterPro" id="IPR013783">
    <property type="entry name" value="Ig-like_fold"/>
</dbReference>
<feature type="region of interest" description="Disordered" evidence="1">
    <location>
        <begin position="47"/>
        <end position="68"/>
    </location>
</feature>
<evidence type="ECO:0000256" key="3">
    <source>
        <dbReference type="SAM" id="SignalP"/>
    </source>
</evidence>
<evidence type="ECO:0000256" key="1">
    <source>
        <dbReference type="SAM" id="MobiDB-lite"/>
    </source>
</evidence>
<dbReference type="InterPro" id="IPR026466">
    <property type="entry name" value="Fim_isopep_form_D2_dom"/>
</dbReference>
<protein>
    <submittedName>
        <fullName evidence="7">Uncharacterized protein</fullName>
    </submittedName>
</protein>
<keyword evidence="2" id="KW-0472">Membrane</keyword>
<dbReference type="GO" id="GO:0005975">
    <property type="term" value="P:carbohydrate metabolic process"/>
    <property type="evidence" value="ECO:0007669"/>
    <property type="project" value="UniProtKB-ARBA"/>
</dbReference>
<dbReference type="Pfam" id="PF17802">
    <property type="entry name" value="SpaA"/>
    <property type="match status" value="1"/>
</dbReference>
<keyword evidence="3" id="KW-0732">Signal</keyword>
<sequence length="477" mass="49870">MFERKSSLRRLAAGVGAFALAAAGFLGAGTAHAAPGNIDPEAEGNLYVHKHVGDPGGDGAPHDGTPRTSLPEPLEGVTFTIQRISHDGTPVDLNTSEGWDLINGLQPGDIGQDGFTAGAADPQVTEADGTASFEGLDFGLYLVTETDSGTNNIISKVEPFLVSVPFPSANEWLYDVHVYPKNVLNVTEPTKTVDDPGHALVEGSTVTWTVTAPVPAIATGDTYKKFVITDEFDPRLSITEDDVTVTIEGVTLEDADFTIDPGTSPGPTVVVTFTETGLAKLAADQDVVVTYNTTVEELGDTVFIDNIANVNTNDTGVDTTEPEVWFGSVKVTKVNAADADQKLQGAEFELYGDRDGAALSDTPFVTGDDGTLTIEGLWVGLTEGSSRTYWLKETKAPAGYITPTGEDAWTQVTVTANSQTPVSVHVDPIENTKQPGPTLPLTGGVGAAVFGGTGLAMVLVAVGAIAVGAARRRQSTH</sequence>
<evidence type="ECO:0000259" key="4">
    <source>
        <dbReference type="Pfam" id="PF16555"/>
    </source>
</evidence>
<feature type="domain" description="Gram-positive pilin subunit D1 N-terminal" evidence="4">
    <location>
        <begin position="43"/>
        <end position="183"/>
    </location>
</feature>
<dbReference type="NCBIfam" id="TIGR04226">
    <property type="entry name" value="RrgB_K2N_iso_D2"/>
    <property type="match status" value="1"/>
</dbReference>